<proteinExistence type="predicted"/>
<accession>A0A926D708</accession>
<dbReference type="RefSeq" id="WP_249317775.1">
    <property type="nucleotide sequence ID" value="NZ_JACRSN010000001.1"/>
</dbReference>
<organism evidence="1 2">
    <name type="scientific">Yeguia hominis</name>
    <dbReference type="NCBI Taxonomy" id="2763662"/>
    <lineage>
        <taxon>Bacteria</taxon>
        <taxon>Bacillati</taxon>
        <taxon>Bacillota</taxon>
        <taxon>Clostridia</taxon>
        <taxon>Eubacteriales</taxon>
        <taxon>Yeguiaceae</taxon>
        <taxon>Yeguia</taxon>
    </lineage>
</organism>
<reference evidence="1" key="1">
    <citation type="submission" date="2020-08" db="EMBL/GenBank/DDBJ databases">
        <title>Genome public.</title>
        <authorList>
            <person name="Liu C."/>
            <person name="Sun Q."/>
        </authorList>
    </citation>
    <scope>NUCLEOTIDE SEQUENCE</scope>
    <source>
        <strain evidence="1">NSJ-40</strain>
    </source>
</reference>
<dbReference type="Pfam" id="PF00106">
    <property type="entry name" value="adh_short"/>
    <property type="match status" value="1"/>
</dbReference>
<sequence>MKDILVTGCARGLGLALAEQYLEAGYRVFGAIRSAITPELEALKKCYGDQLQLVQMDIGCTESVKKGCAEIKKKSNALELIINNAGVWPADYKLPLEEIDVDGFLDTININALGSLRIAKELIPLLRKGDEKAYVNISSGAASFMETRTATFRADEYPYAYNMSKTALNMGACLMQRYFINAGYKIKVLCICPGGVQTRMQDGCPQPPKGMGQVQPPALSAQRIRMVIEKHKDDLEAPFFWHNTGEAFYY</sequence>
<comment type="caution">
    <text evidence="1">The sequence shown here is derived from an EMBL/GenBank/DDBJ whole genome shotgun (WGS) entry which is preliminary data.</text>
</comment>
<dbReference type="InterPro" id="IPR036291">
    <property type="entry name" value="NAD(P)-bd_dom_sf"/>
</dbReference>
<dbReference type="PANTHER" id="PTHR43544">
    <property type="entry name" value="SHORT-CHAIN DEHYDROGENASE/REDUCTASE"/>
    <property type="match status" value="1"/>
</dbReference>
<dbReference type="PANTHER" id="PTHR43544:SF12">
    <property type="entry name" value="NAD(P)-BINDING ROSSMANN-FOLD SUPERFAMILY PROTEIN"/>
    <property type="match status" value="1"/>
</dbReference>
<gene>
    <name evidence="1" type="ORF">IAG03_00865</name>
</gene>
<dbReference type="InterPro" id="IPR051468">
    <property type="entry name" value="Fungal_SecMetab_SDRs"/>
</dbReference>
<dbReference type="InterPro" id="IPR002347">
    <property type="entry name" value="SDR_fam"/>
</dbReference>
<dbReference type="Proteomes" id="UP000651482">
    <property type="component" value="Unassembled WGS sequence"/>
</dbReference>
<protein>
    <submittedName>
        <fullName evidence="1">SDR family NAD(P)-dependent oxidoreductase</fullName>
    </submittedName>
</protein>
<dbReference type="EMBL" id="JACRSN010000001">
    <property type="protein sequence ID" value="MBC8532573.1"/>
    <property type="molecule type" value="Genomic_DNA"/>
</dbReference>
<dbReference type="GO" id="GO:0016491">
    <property type="term" value="F:oxidoreductase activity"/>
    <property type="evidence" value="ECO:0007669"/>
    <property type="project" value="TreeGrafter"/>
</dbReference>
<evidence type="ECO:0000313" key="2">
    <source>
        <dbReference type="Proteomes" id="UP000651482"/>
    </source>
</evidence>
<dbReference type="GO" id="GO:0005737">
    <property type="term" value="C:cytoplasm"/>
    <property type="evidence" value="ECO:0007669"/>
    <property type="project" value="TreeGrafter"/>
</dbReference>
<dbReference type="AlphaFoldDB" id="A0A926D708"/>
<evidence type="ECO:0000313" key="1">
    <source>
        <dbReference type="EMBL" id="MBC8532573.1"/>
    </source>
</evidence>
<dbReference type="PRINTS" id="PR00081">
    <property type="entry name" value="GDHRDH"/>
</dbReference>
<dbReference type="SUPFAM" id="SSF51735">
    <property type="entry name" value="NAD(P)-binding Rossmann-fold domains"/>
    <property type="match status" value="1"/>
</dbReference>
<dbReference type="Gene3D" id="3.40.50.720">
    <property type="entry name" value="NAD(P)-binding Rossmann-like Domain"/>
    <property type="match status" value="1"/>
</dbReference>
<name>A0A926D708_9FIRM</name>
<keyword evidence="2" id="KW-1185">Reference proteome</keyword>